<keyword evidence="1" id="KW-1133">Transmembrane helix</keyword>
<accession>A0A377C7Y7</accession>
<gene>
    <name evidence="2" type="primary">yfeA_2</name>
    <name evidence="2" type="ORF">NCTC10429_02317</name>
</gene>
<keyword evidence="1" id="KW-0812">Transmembrane</keyword>
<dbReference type="Proteomes" id="UP000254088">
    <property type="component" value="Unassembled WGS sequence"/>
</dbReference>
<dbReference type="AlphaFoldDB" id="A0A377C7Y7"/>
<organism evidence="2 3">
    <name type="scientific">Escherichia coli</name>
    <dbReference type="NCBI Taxonomy" id="562"/>
    <lineage>
        <taxon>Bacteria</taxon>
        <taxon>Pseudomonadati</taxon>
        <taxon>Pseudomonadota</taxon>
        <taxon>Gammaproteobacteria</taxon>
        <taxon>Enterobacterales</taxon>
        <taxon>Enterobacteriaceae</taxon>
        <taxon>Escherichia</taxon>
    </lineage>
</organism>
<dbReference type="EMBL" id="UGEX01000001">
    <property type="protein sequence ID" value="STL87138.1"/>
    <property type="molecule type" value="Genomic_DNA"/>
</dbReference>
<keyword evidence="1" id="KW-0472">Membrane</keyword>
<protein>
    <submittedName>
        <fullName evidence="2">Putative diguanylate cyclase</fullName>
    </submittedName>
</protein>
<evidence type="ECO:0000313" key="3">
    <source>
        <dbReference type="Proteomes" id="UP000254088"/>
    </source>
</evidence>
<feature type="transmembrane region" description="Helical" evidence="1">
    <location>
        <begin position="23"/>
        <end position="47"/>
    </location>
</feature>
<evidence type="ECO:0000313" key="2">
    <source>
        <dbReference type="EMBL" id="STL87138.1"/>
    </source>
</evidence>
<name>A0A377C7Y7_ECOLX</name>
<evidence type="ECO:0000256" key="1">
    <source>
        <dbReference type="SAM" id="Phobius"/>
    </source>
</evidence>
<proteinExistence type="predicted"/>
<reference evidence="2 3" key="1">
    <citation type="submission" date="2018-06" db="EMBL/GenBank/DDBJ databases">
        <authorList>
            <consortium name="Pathogen Informatics"/>
            <person name="Doyle S."/>
        </authorList>
    </citation>
    <scope>NUCLEOTIDE SEQUENCE [LARGE SCALE GENOMIC DNA]</scope>
    <source>
        <strain evidence="2 3">NCTC10429</strain>
    </source>
</reference>
<sequence>MYLVGSFFDFPLKISTFFGDADAIFTVVDLLSLFTAVLIYNMLFYYLTRMIVSPPLCADIVAQGYRSVVGQRETRIYLKLAGSVKRAATSVVHTL</sequence>